<feature type="region of interest" description="Disordered" evidence="1">
    <location>
        <begin position="74"/>
        <end position="110"/>
    </location>
</feature>
<feature type="compositionally biased region" description="Polar residues" evidence="1">
    <location>
        <begin position="23"/>
        <end position="34"/>
    </location>
</feature>
<name>A0ABQ5I4Q9_9ASTR</name>
<feature type="compositionally biased region" description="Basic and acidic residues" evidence="1">
    <location>
        <begin position="1"/>
        <end position="22"/>
    </location>
</feature>
<feature type="region of interest" description="Disordered" evidence="1">
    <location>
        <begin position="514"/>
        <end position="535"/>
    </location>
</feature>
<organism evidence="2 3">
    <name type="scientific">Tanacetum coccineum</name>
    <dbReference type="NCBI Taxonomy" id="301880"/>
    <lineage>
        <taxon>Eukaryota</taxon>
        <taxon>Viridiplantae</taxon>
        <taxon>Streptophyta</taxon>
        <taxon>Embryophyta</taxon>
        <taxon>Tracheophyta</taxon>
        <taxon>Spermatophyta</taxon>
        <taxon>Magnoliopsida</taxon>
        <taxon>eudicotyledons</taxon>
        <taxon>Gunneridae</taxon>
        <taxon>Pentapetalae</taxon>
        <taxon>asterids</taxon>
        <taxon>campanulids</taxon>
        <taxon>Asterales</taxon>
        <taxon>Asteraceae</taxon>
        <taxon>Asteroideae</taxon>
        <taxon>Anthemideae</taxon>
        <taxon>Anthemidinae</taxon>
        <taxon>Tanacetum</taxon>
    </lineage>
</organism>
<evidence type="ECO:0000256" key="1">
    <source>
        <dbReference type="SAM" id="MobiDB-lite"/>
    </source>
</evidence>
<feature type="compositionally biased region" description="Basic and acidic residues" evidence="1">
    <location>
        <begin position="50"/>
        <end position="59"/>
    </location>
</feature>
<accession>A0ABQ5I4Q9</accession>
<reference evidence="2" key="2">
    <citation type="submission" date="2022-01" db="EMBL/GenBank/DDBJ databases">
        <authorList>
            <person name="Yamashiro T."/>
            <person name="Shiraishi A."/>
            <person name="Satake H."/>
            <person name="Nakayama K."/>
        </authorList>
    </citation>
    <scope>NUCLEOTIDE SEQUENCE</scope>
</reference>
<feature type="region of interest" description="Disordered" evidence="1">
    <location>
        <begin position="1"/>
        <end position="59"/>
    </location>
</feature>
<dbReference type="Proteomes" id="UP001151760">
    <property type="component" value="Unassembled WGS sequence"/>
</dbReference>
<feature type="compositionally biased region" description="Basic and acidic residues" evidence="1">
    <location>
        <begin position="579"/>
        <end position="589"/>
    </location>
</feature>
<sequence>DSSVKRCDIESDNSKENTDDSLKQQQKTDSSSVKSPLKLERIDDEDDDESNPKVEKKTVIPTATKKEFVKPVKRSVSFDNQQRKRIVSGNNYNKKDNDYYSKTSHPSAHKHMAPREVLMKTGLKSFNTARPVNTVRSVNTGRPFSTARSFNTIRPSYTAHPKSTIHCAKPRTYFQNQAQSTVHMPFYKRTTLTKRCFNQRFNTGKPFRSTVNTVKARGFNAIKPSACWVWRPIKPNGASLSNSQLNDKGFVDSGCSRHMTRNITHLLDFKDFDGGSEGFHQVIDFLNRSQIFYALTKKPDVYISLIKQFWRSAEATNDDNGEVHITATIDSHSKTITKASLRRHLKLDDHDGITSIPNSEIFQQLALMGCHTDSDKLTFQKGAFSPQWRFLIHTILHCLSPKKTAWEQFSSNIATDVISEQHIPTPNESPLHAVHSHRSDDGSLKLIELTNLVTKLLERIGVLEDDLKKTKLTYSTAVTKLILRGRKLSDAEVQEKARTKTKPIVQEMTPTEVIQDQGSNEKGNSEVSTTRATKGTASEVPVISIAEVNISTAGRTVTYRRSEEKRLRKDKGKAIMTEPEPKKKSKKELEQERLSLAEAIRLQEQMDEEQRAHIARDEEIARQCNEEKGQRAMSEAKSSKKIDWNDPSVIRWRDAEKEELKGYLDIIPREDVPIDVYSLSTKYLIVDWKTCVLTENFMYYQMFRGDGSSKNYKVLNLHTLFEPDEESEIWKNQNEYNLISWSLCDFCGVHILLMQNGIAIHMLTEKKYPLSQEMISKMLNKRLEVDHESTQAYELLKFIRSQVQK</sequence>
<feature type="region of interest" description="Disordered" evidence="1">
    <location>
        <begin position="561"/>
        <end position="589"/>
    </location>
</feature>
<feature type="non-terminal residue" evidence="2">
    <location>
        <position position="1"/>
    </location>
</feature>
<keyword evidence="3" id="KW-1185">Reference proteome</keyword>
<evidence type="ECO:0000313" key="2">
    <source>
        <dbReference type="EMBL" id="GJT95068.1"/>
    </source>
</evidence>
<gene>
    <name evidence="2" type="ORF">Tco_1090586</name>
</gene>
<protein>
    <submittedName>
        <fullName evidence="2">Uncharacterized protein</fullName>
    </submittedName>
</protein>
<comment type="caution">
    <text evidence="2">The sequence shown here is derived from an EMBL/GenBank/DDBJ whole genome shotgun (WGS) entry which is preliminary data.</text>
</comment>
<reference evidence="2" key="1">
    <citation type="journal article" date="2022" name="Int. J. Mol. Sci.">
        <title>Draft Genome of Tanacetum Coccineum: Genomic Comparison of Closely Related Tanacetum-Family Plants.</title>
        <authorList>
            <person name="Yamashiro T."/>
            <person name="Shiraishi A."/>
            <person name="Nakayama K."/>
            <person name="Satake H."/>
        </authorList>
    </citation>
    <scope>NUCLEOTIDE SEQUENCE</scope>
</reference>
<proteinExistence type="predicted"/>
<dbReference type="EMBL" id="BQNB010020353">
    <property type="protein sequence ID" value="GJT95068.1"/>
    <property type="molecule type" value="Genomic_DNA"/>
</dbReference>
<evidence type="ECO:0000313" key="3">
    <source>
        <dbReference type="Proteomes" id="UP001151760"/>
    </source>
</evidence>